<evidence type="ECO:0000259" key="7">
    <source>
        <dbReference type="Pfam" id="PF01702"/>
    </source>
</evidence>
<dbReference type="SUPFAM" id="SSF51713">
    <property type="entry name" value="tRNA-guanine transglycosylase"/>
    <property type="match status" value="1"/>
</dbReference>
<keyword evidence="5" id="KW-0963">Cytoplasm</keyword>
<keyword evidence="9" id="KW-1185">Reference proteome</keyword>
<dbReference type="EC" id="2.4.2.64" evidence="5"/>
<feature type="binding site" evidence="5">
    <location>
        <position position="411"/>
    </location>
    <ligand>
        <name>Zn(2+)</name>
        <dbReference type="ChEBI" id="CHEBI:29105"/>
    </ligand>
</feature>
<keyword evidence="5" id="KW-0862">Zinc</keyword>
<feature type="binding site" evidence="5">
    <location>
        <position position="408"/>
    </location>
    <ligand>
        <name>Zn(2+)</name>
        <dbReference type="ChEBI" id="CHEBI:29105"/>
    </ligand>
</feature>
<dbReference type="GO" id="GO:0006400">
    <property type="term" value="P:tRNA modification"/>
    <property type="evidence" value="ECO:0007669"/>
    <property type="project" value="InterPro"/>
</dbReference>
<comment type="function">
    <text evidence="5">Catalytic subunit of the queuine tRNA-ribosyltransferase (TGT) that catalyzes the base-exchange of a guanine (G) residue with queuine (Q) at position 34 (anticodon wobble position) in tRNAs with GU(N) anticodons (tRNA-Asp, -Asn, -His and -Tyr), resulting in the hypermodified nucleoside queuosine (7-(((4,5-cis-dihydroxy-2-cyclopenten-1-yl)amino)methyl)-7-deazaguanosine). Catalysis occurs through a double-displacement mechanism. The nucleophile active site attacks the C1' of nucleotide 34 to detach the guanine base from the RNA, forming a covalent enzyme-RNA intermediate. The proton acceptor active site deprotonates the incoming queuine, allowing a nucleophilic attack on the C1' of the ribose to form the product.</text>
</comment>
<dbReference type="HAMAP" id="MF_00168">
    <property type="entry name" value="Q_tRNA_Tgt"/>
    <property type="match status" value="1"/>
</dbReference>
<dbReference type="STRING" id="695850.A0A067CCZ7"/>
<dbReference type="PANTHER" id="PTHR43468:SF1">
    <property type="entry name" value="TRNA-GUANOSINE(34) QUEUINE TRANSGLYCOSYLASE"/>
    <property type="match status" value="1"/>
</dbReference>
<protein>
    <recommendedName>
        <fullName evidence="5">Queuine tRNA-ribosyltransferase catalytic subunit 1</fullName>
        <ecNumber evidence="5">2.4.2.64</ecNumber>
    </recommendedName>
    <alternativeName>
        <fullName evidence="5">Guanine insertion enzyme</fullName>
    </alternativeName>
    <alternativeName>
        <fullName evidence="5">tRNA-guanine transglycosylase</fullName>
    </alternativeName>
</protein>
<comment type="cofactor">
    <cofactor evidence="5">
        <name>Zn(2+)</name>
        <dbReference type="ChEBI" id="CHEBI:29105"/>
    </cofactor>
</comment>
<feature type="domain" description="tRNA-guanine(15) transglycosylase-like" evidence="7">
    <location>
        <begin position="89"/>
        <end position="457"/>
    </location>
</feature>
<dbReference type="Proteomes" id="UP000030745">
    <property type="component" value="Unassembled WGS sequence"/>
</dbReference>
<comment type="subcellular location">
    <subcellularLocation>
        <location evidence="5">Cytoplasm</location>
    </subcellularLocation>
</comment>
<evidence type="ECO:0000313" key="9">
    <source>
        <dbReference type="Proteomes" id="UP000030745"/>
    </source>
</evidence>
<dbReference type="GO" id="GO:0005737">
    <property type="term" value="C:cytoplasm"/>
    <property type="evidence" value="ECO:0007669"/>
    <property type="project" value="UniProtKB-SubCell"/>
</dbReference>
<dbReference type="Gene3D" id="3.20.20.105">
    <property type="entry name" value="Queuine tRNA-ribosyltransferase-like"/>
    <property type="match status" value="1"/>
</dbReference>
<dbReference type="EMBL" id="KK583242">
    <property type="protein sequence ID" value="KDO24421.1"/>
    <property type="molecule type" value="Genomic_DNA"/>
</dbReference>
<evidence type="ECO:0000256" key="3">
    <source>
        <dbReference type="ARBA" id="ARBA00022694"/>
    </source>
</evidence>
<feature type="region of interest" description="Disordered" evidence="6">
    <location>
        <begin position="1"/>
        <end position="61"/>
    </location>
</feature>
<comment type="subunit">
    <text evidence="5">Heterodimer of a catalytic subunit and an accessory subunit.</text>
</comment>
<gene>
    <name evidence="8" type="ORF">SPRG_09811</name>
</gene>
<dbReference type="PANTHER" id="PTHR43468">
    <property type="match status" value="1"/>
</dbReference>
<feature type="binding site" evidence="5">
    <location>
        <position position="437"/>
    </location>
    <ligand>
        <name>Zn(2+)</name>
        <dbReference type="ChEBI" id="CHEBI:29105"/>
    </ligand>
</feature>
<evidence type="ECO:0000256" key="4">
    <source>
        <dbReference type="ARBA" id="ARBA00022723"/>
    </source>
</evidence>
<keyword evidence="4 5" id="KW-0479">Metal-binding</keyword>
<feature type="binding site" evidence="5">
    <location>
        <position position="406"/>
    </location>
    <ligand>
        <name>Zn(2+)</name>
        <dbReference type="ChEBI" id="CHEBI:29105"/>
    </ligand>
</feature>
<organism evidence="8 9">
    <name type="scientific">Saprolegnia parasitica (strain CBS 223.65)</name>
    <dbReference type="NCBI Taxonomy" id="695850"/>
    <lineage>
        <taxon>Eukaryota</taxon>
        <taxon>Sar</taxon>
        <taxon>Stramenopiles</taxon>
        <taxon>Oomycota</taxon>
        <taxon>Saprolegniomycetes</taxon>
        <taxon>Saprolegniales</taxon>
        <taxon>Saprolegniaceae</taxon>
        <taxon>Saprolegnia</taxon>
    </lineage>
</organism>
<dbReference type="Pfam" id="PF01702">
    <property type="entry name" value="TGT"/>
    <property type="match status" value="1"/>
</dbReference>
<dbReference type="NCBIfam" id="TIGR00430">
    <property type="entry name" value="Q_tRNA_tgt"/>
    <property type="match status" value="1"/>
</dbReference>
<keyword evidence="1 5" id="KW-0328">Glycosyltransferase</keyword>
<dbReference type="InterPro" id="IPR002616">
    <property type="entry name" value="tRNA_ribo_trans-like"/>
</dbReference>
<feature type="binding site" evidence="5">
    <location>
        <position position="247"/>
    </location>
    <ligand>
        <name>substrate</name>
    </ligand>
</feature>
<evidence type="ECO:0000313" key="8">
    <source>
        <dbReference type="EMBL" id="KDO24421.1"/>
    </source>
</evidence>
<comment type="caution">
    <text evidence="5">Lacks conserved residue(s) required for the propagation of feature annotation.</text>
</comment>
<keyword evidence="2 5" id="KW-0808">Transferase</keyword>
<evidence type="ECO:0000256" key="5">
    <source>
        <dbReference type="HAMAP-Rule" id="MF_03218"/>
    </source>
</evidence>
<dbReference type="NCBIfam" id="TIGR00449">
    <property type="entry name" value="tgt_general"/>
    <property type="match status" value="1"/>
</dbReference>
<feature type="region of interest" description="RNA binding; important for wobble base 34 recognition" evidence="5">
    <location>
        <begin position="372"/>
        <end position="376"/>
    </location>
</feature>
<dbReference type="GeneID" id="24131960"/>
<feature type="binding site" evidence="5">
    <location>
        <begin position="167"/>
        <end position="171"/>
    </location>
    <ligand>
        <name>substrate</name>
    </ligand>
</feature>
<dbReference type="InterPro" id="IPR004803">
    <property type="entry name" value="TGT"/>
</dbReference>
<dbReference type="KEGG" id="spar:SPRG_09811"/>
<evidence type="ECO:0000256" key="6">
    <source>
        <dbReference type="SAM" id="MobiDB-lite"/>
    </source>
</evidence>
<comment type="similarity">
    <text evidence="5">Belongs to the queuine tRNA-ribosyltransferase family.</text>
</comment>
<dbReference type="OrthoDB" id="10249838at2759"/>
<dbReference type="RefSeq" id="XP_012204851.1">
    <property type="nucleotide sequence ID" value="XM_012349461.1"/>
</dbReference>
<accession>A0A067CCZ7</accession>
<feature type="active site" description="Proton acceptor" evidence="5">
    <location>
        <position position="167"/>
    </location>
</feature>
<dbReference type="OMA" id="RRDFYPI"/>
<proteinExistence type="inferred from homology"/>
<evidence type="ECO:0000256" key="1">
    <source>
        <dbReference type="ARBA" id="ARBA00022676"/>
    </source>
</evidence>
<dbReference type="VEuPathDB" id="FungiDB:SPRG_09811"/>
<comment type="catalytic activity">
    <reaction evidence="5">
        <text>guanosine(34) in tRNA + queuine = queuosine(34) in tRNA + guanine</text>
        <dbReference type="Rhea" id="RHEA:16633"/>
        <dbReference type="Rhea" id="RHEA-COMP:10341"/>
        <dbReference type="Rhea" id="RHEA-COMP:18571"/>
        <dbReference type="ChEBI" id="CHEBI:16235"/>
        <dbReference type="ChEBI" id="CHEBI:17433"/>
        <dbReference type="ChEBI" id="CHEBI:74269"/>
        <dbReference type="ChEBI" id="CHEBI:194431"/>
        <dbReference type="EC" id="2.4.2.64"/>
    </reaction>
</comment>
<dbReference type="GO" id="GO:0008479">
    <property type="term" value="F:tRNA-guanosine(34) queuine transglycosylase activity"/>
    <property type="evidence" value="ECO:0007669"/>
    <property type="project" value="UniProtKB-UniRule"/>
</dbReference>
<feature type="binding site" evidence="5">
    <location>
        <position position="318"/>
    </location>
    <ligand>
        <name>substrate</name>
    </ligand>
</feature>
<evidence type="ECO:0000256" key="2">
    <source>
        <dbReference type="ARBA" id="ARBA00022679"/>
    </source>
</evidence>
<keyword evidence="3 5" id="KW-0819">tRNA processing</keyword>
<sequence>MAEMTPAALEPSNVATIGGEPRREPSLRGASVDGRDDEHRCGGTRPESQEGPVQEGPRLWPATRGVDVPSVRRARFFRFEVLHESTKSRARVGRIHTPHGVIDTPGFVPVGTNAALKGVTQREADAAGVQLMFANSYHLLLQPGPDVIAGAGGLHKYMNRTRPLITDSGGFQVFSLAYGSVHEELTMKGAGRSHGGKYRDGPSTVAKISEDGVDFKSYRDGRKVTLTPESSVQIQKAYGADIIIPFDELPPYHITPEALALSVKRTHRWEARSLREHLKNVQKQAMYGVIHGGVDYDLRKQSVEYIASLPFDGHAIGGSIGKNRDEMLELLTYVTPQLPREKPIHLLGIADEPSLHGCVPLGIDTFDSCYPTRAGRHGTVFSKTLGRIQVTKGKFASHHGPIDESCSCPACKEHSVSYIHHLFKAHEPTGMMLATLHNLYYMTSLMESFRADILANKI</sequence>
<feature type="active site" description="Nucleophile" evidence="5">
    <location>
        <position position="367"/>
    </location>
</feature>
<reference evidence="8 9" key="1">
    <citation type="journal article" date="2013" name="PLoS Genet.">
        <title>Distinctive expansion of potential virulence genes in the genome of the oomycete fish pathogen Saprolegnia parasitica.</title>
        <authorList>
            <person name="Jiang R.H."/>
            <person name="de Bruijn I."/>
            <person name="Haas B.J."/>
            <person name="Belmonte R."/>
            <person name="Lobach L."/>
            <person name="Christie J."/>
            <person name="van den Ackerveken G."/>
            <person name="Bottin A."/>
            <person name="Bulone V."/>
            <person name="Diaz-Moreno S.M."/>
            <person name="Dumas B."/>
            <person name="Fan L."/>
            <person name="Gaulin E."/>
            <person name="Govers F."/>
            <person name="Grenville-Briggs L.J."/>
            <person name="Horner N.R."/>
            <person name="Levin J.Z."/>
            <person name="Mammella M."/>
            <person name="Meijer H.J."/>
            <person name="Morris P."/>
            <person name="Nusbaum C."/>
            <person name="Oome S."/>
            <person name="Phillips A.J."/>
            <person name="van Rooyen D."/>
            <person name="Rzeszutek E."/>
            <person name="Saraiva M."/>
            <person name="Secombes C.J."/>
            <person name="Seidl M.F."/>
            <person name="Snel B."/>
            <person name="Stassen J.H."/>
            <person name="Sykes S."/>
            <person name="Tripathy S."/>
            <person name="van den Berg H."/>
            <person name="Vega-Arreguin J.C."/>
            <person name="Wawra S."/>
            <person name="Young S.K."/>
            <person name="Zeng Q."/>
            <person name="Dieguez-Uribeondo J."/>
            <person name="Russ C."/>
            <person name="Tyler B.M."/>
            <person name="van West P."/>
        </authorList>
    </citation>
    <scope>NUCLEOTIDE SEQUENCE [LARGE SCALE GENOMIC DNA]</scope>
    <source>
        <strain evidence="8 9">CBS 223.65</strain>
    </source>
</reference>
<dbReference type="AlphaFoldDB" id="A0A067CCZ7"/>
<name>A0A067CCZ7_SAPPC</name>
<dbReference type="InterPro" id="IPR036511">
    <property type="entry name" value="TGT-like_sf"/>
</dbReference>
<dbReference type="GO" id="GO:0046872">
    <property type="term" value="F:metal ion binding"/>
    <property type="evidence" value="ECO:0007669"/>
    <property type="project" value="UniProtKB-KW"/>
</dbReference>